<evidence type="ECO:0000313" key="3">
    <source>
        <dbReference type="Proteomes" id="UP000053647"/>
    </source>
</evidence>
<feature type="non-terminal residue" evidence="2">
    <location>
        <position position="393"/>
    </location>
</feature>
<feature type="compositionally biased region" description="Low complexity" evidence="1">
    <location>
        <begin position="376"/>
        <end position="393"/>
    </location>
</feature>
<feature type="region of interest" description="Disordered" evidence="1">
    <location>
        <begin position="72"/>
        <end position="115"/>
    </location>
</feature>
<feature type="compositionally biased region" description="Polar residues" evidence="1">
    <location>
        <begin position="98"/>
        <end position="112"/>
    </location>
</feature>
<reference evidence="2 3" key="1">
    <citation type="submission" date="2014-06" db="EMBL/GenBank/DDBJ databases">
        <authorList>
            <consortium name="DOE Joint Genome Institute"/>
            <person name="Kuo A."/>
            <person name="Kohler A."/>
            <person name="Nagy L.G."/>
            <person name="Floudas D."/>
            <person name="Copeland A."/>
            <person name="Barry K.W."/>
            <person name="Cichocki N."/>
            <person name="Veneault-Fourrey C."/>
            <person name="LaButti K."/>
            <person name="Lindquist E.A."/>
            <person name="Lipzen A."/>
            <person name="Lundell T."/>
            <person name="Morin E."/>
            <person name="Murat C."/>
            <person name="Sun H."/>
            <person name="Tunlid A."/>
            <person name="Henrissat B."/>
            <person name="Grigoriev I.V."/>
            <person name="Hibbett D.S."/>
            <person name="Martin F."/>
            <person name="Nordberg H.P."/>
            <person name="Cantor M.N."/>
            <person name="Hua S.X."/>
        </authorList>
    </citation>
    <scope>NUCLEOTIDE SEQUENCE [LARGE SCALE GENOMIC DNA]</scope>
    <source>
        <strain evidence="2 3">ATCC 200175</strain>
    </source>
</reference>
<feature type="compositionally biased region" description="Polar residues" evidence="1">
    <location>
        <begin position="332"/>
        <end position="360"/>
    </location>
</feature>
<feature type="region of interest" description="Disordered" evidence="1">
    <location>
        <begin position="127"/>
        <end position="150"/>
    </location>
</feature>
<dbReference type="EMBL" id="KN819939">
    <property type="protein sequence ID" value="KIJ07312.1"/>
    <property type="molecule type" value="Genomic_DNA"/>
</dbReference>
<dbReference type="Proteomes" id="UP000053647">
    <property type="component" value="Unassembled WGS sequence"/>
</dbReference>
<dbReference type="AlphaFoldDB" id="A0A0C9TH45"/>
<sequence>MLGAWPAGLPLDADRRNLTKTPGRALVKSRNALQENALRNPPMTVIGKGKKIVQNTPFQLKTLQTDRVLKDLPGKQVGPSKLKDTPALRPLGDKTPFPNRTANQQTLQTAGTKISKPALLEGSLRPSSARKNVRLPRSASKSFETPVTGGHHWDVSDIDIEVDTAVTSQSIEEEDHGEIEYMPPKVVEIPYEPPFEMPDYREVGRTLIALIRSHAIEDDPPTAANISFTVHESENNFFAIPTLPQREIEDDSPFAQVKPERRAQAGPSRSTTLAKKIGAASRPLTRPVTRQATSTSRTPIPTTARAPSTVRRPVAAPSTRPPVTATRHLASQPVTRAPTSQSTTRVPVSRATTRAPSASRLTPPARVASTAPSRGASVAAPATNAATRTSRIA</sequence>
<protein>
    <submittedName>
        <fullName evidence="2">Uncharacterized protein</fullName>
    </submittedName>
</protein>
<dbReference type="HOGENOM" id="CLU_041568_0_0_1"/>
<feature type="region of interest" description="Disordered" evidence="1">
    <location>
        <begin position="243"/>
        <end position="393"/>
    </location>
</feature>
<proteinExistence type="predicted"/>
<reference evidence="3" key="2">
    <citation type="submission" date="2015-01" db="EMBL/GenBank/DDBJ databases">
        <title>Evolutionary Origins and Diversification of the Mycorrhizal Mutualists.</title>
        <authorList>
            <consortium name="DOE Joint Genome Institute"/>
            <consortium name="Mycorrhizal Genomics Consortium"/>
            <person name="Kohler A."/>
            <person name="Kuo A."/>
            <person name="Nagy L.G."/>
            <person name="Floudas D."/>
            <person name="Copeland A."/>
            <person name="Barry K.W."/>
            <person name="Cichocki N."/>
            <person name="Veneault-Fourrey C."/>
            <person name="LaButti K."/>
            <person name="Lindquist E.A."/>
            <person name="Lipzen A."/>
            <person name="Lundell T."/>
            <person name="Morin E."/>
            <person name="Murat C."/>
            <person name="Riley R."/>
            <person name="Ohm R."/>
            <person name="Sun H."/>
            <person name="Tunlid A."/>
            <person name="Henrissat B."/>
            <person name="Grigoriev I.V."/>
            <person name="Hibbett D.S."/>
            <person name="Martin F."/>
        </authorList>
    </citation>
    <scope>NUCLEOTIDE SEQUENCE [LARGE SCALE GENOMIC DNA]</scope>
    <source>
        <strain evidence="3">ATCC 200175</strain>
    </source>
</reference>
<gene>
    <name evidence="2" type="ORF">PAXINDRAFT_39869</name>
</gene>
<evidence type="ECO:0000256" key="1">
    <source>
        <dbReference type="SAM" id="MobiDB-lite"/>
    </source>
</evidence>
<keyword evidence="3" id="KW-1185">Reference proteome</keyword>
<name>A0A0C9TH45_PAXIN</name>
<accession>A0A0C9TH45</accession>
<feature type="compositionally biased region" description="Polar residues" evidence="1">
    <location>
        <begin position="288"/>
        <end position="301"/>
    </location>
</feature>
<dbReference type="OrthoDB" id="3266915at2759"/>
<evidence type="ECO:0000313" key="2">
    <source>
        <dbReference type="EMBL" id="KIJ07312.1"/>
    </source>
</evidence>
<organism evidence="2 3">
    <name type="scientific">Paxillus involutus ATCC 200175</name>
    <dbReference type="NCBI Taxonomy" id="664439"/>
    <lineage>
        <taxon>Eukaryota</taxon>
        <taxon>Fungi</taxon>
        <taxon>Dikarya</taxon>
        <taxon>Basidiomycota</taxon>
        <taxon>Agaricomycotina</taxon>
        <taxon>Agaricomycetes</taxon>
        <taxon>Agaricomycetidae</taxon>
        <taxon>Boletales</taxon>
        <taxon>Paxilineae</taxon>
        <taxon>Paxillaceae</taxon>
        <taxon>Paxillus</taxon>
    </lineage>
</organism>